<comment type="caution">
    <text evidence="11">The sequence shown here is derived from an EMBL/GenBank/DDBJ whole genome shotgun (WGS) entry which is preliminary data.</text>
</comment>
<evidence type="ECO:0000256" key="1">
    <source>
        <dbReference type="ARBA" id="ARBA00004651"/>
    </source>
</evidence>
<dbReference type="PANTHER" id="PTHR42929">
    <property type="entry name" value="INNER MEMBRANE ABC TRANSPORTER PERMEASE PROTEIN YDCU-RELATED-RELATED"/>
    <property type="match status" value="1"/>
</dbReference>
<name>A0A849AA49_9ACTN</name>
<evidence type="ECO:0000256" key="7">
    <source>
        <dbReference type="ARBA" id="ARBA00023136"/>
    </source>
</evidence>
<feature type="transmembrane region" description="Helical" evidence="8">
    <location>
        <begin position="112"/>
        <end position="135"/>
    </location>
</feature>
<evidence type="ECO:0000259" key="10">
    <source>
        <dbReference type="PROSITE" id="PS50928"/>
    </source>
</evidence>
<feature type="region of interest" description="Disordered" evidence="9">
    <location>
        <begin position="1"/>
        <end position="30"/>
    </location>
</feature>
<organism evidence="11 12">
    <name type="scientific">Nakamurella aerolata</name>
    <dbReference type="NCBI Taxonomy" id="1656892"/>
    <lineage>
        <taxon>Bacteria</taxon>
        <taxon>Bacillati</taxon>
        <taxon>Actinomycetota</taxon>
        <taxon>Actinomycetes</taxon>
        <taxon>Nakamurellales</taxon>
        <taxon>Nakamurellaceae</taxon>
        <taxon>Nakamurella</taxon>
    </lineage>
</organism>
<comment type="subcellular location">
    <subcellularLocation>
        <location evidence="1 8">Cell membrane</location>
        <topology evidence="1 8">Multi-pass membrane protein</topology>
    </subcellularLocation>
</comment>
<feature type="compositionally biased region" description="Gly residues" evidence="9">
    <location>
        <begin position="18"/>
        <end position="30"/>
    </location>
</feature>
<dbReference type="InterPro" id="IPR000515">
    <property type="entry name" value="MetI-like"/>
</dbReference>
<comment type="similarity">
    <text evidence="2">Belongs to the binding-protein-dependent transport system permease family. CysTW subfamily.</text>
</comment>
<evidence type="ECO:0000313" key="12">
    <source>
        <dbReference type="Proteomes" id="UP000562984"/>
    </source>
</evidence>
<feature type="transmembrane region" description="Helical" evidence="8">
    <location>
        <begin position="247"/>
        <end position="273"/>
    </location>
</feature>
<dbReference type="Pfam" id="PF00528">
    <property type="entry name" value="BPD_transp_1"/>
    <property type="match status" value="1"/>
</dbReference>
<feature type="transmembrane region" description="Helical" evidence="8">
    <location>
        <begin position="147"/>
        <end position="167"/>
    </location>
</feature>
<dbReference type="EMBL" id="JABEND010000003">
    <property type="protein sequence ID" value="NNG35360.1"/>
    <property type="molecule type" value="Genomic_DNA"/>
</dbReference>
<keyword evidence="5 8" id="KW-0812">Transmembrane</keyword>
<dbReference type="GO" id="GO:0055085">
    <property type="term" value="P:transmembrane transport"/>
    <property type="evidence" value="ECO:0007669"/>
    <property type="project" value="InterPro"/>
</dbReference>
<keyword evidence="4" id="KW-1003">Cell membrane</keyword>
<dbReference type="PANTHER" id="PTHR42929:SF1">
    <property type="entry name" value="INNER MEMBRANE ABC TRANSPORTER PERMEASE PROTEIN YDCU-RELATED"/>
    <property type="match status" value="1"/>
</dbReference>
<keyword evidence="12" id="KW-1185">Reference proteome</keyword>
<evidence type="ECO:0000256" key="8">
    <source>
        <dbReference type="RuleBase" id="RU363032"/>
    </source>
</evidence>
<dbReference type="PROSITE" id="PS50928">
    <property type="entry name" value="ABC_TM1"/>
    <property type="match status" value="1"/>
</dbReference>
<accession>A0A849AA49</accession>
<feature type="transmembrane region" description="Helical" evidence="8">
    <location>
        <begin position="298"/>
        <end position="319"/>
    </location>
</feature>
<protein>
    <submittedName>
        <fullName evidence="11">ABC transporter permease subunit</fullName>
    </submittedName>
</protein>
<evidence type="ECO:0000256" key="5">
    <source>
        <dbReference type="ARBA" id="ARBA00022692"/>
    </source>
</evidence>
<dbReference type="Gene3D" id="1.10.3720.10">
    <property type="entry name" value="MetI-like"/>
    <property type="match status" value="1"/>
</dbReference>
<keyword evidence="7 8" id="KW-0472">Membrane</keyword>
<feature type="transmembrane region" description="Helical" evidence="8">
    <location>
        <begin position="44"/>
        <end position="70"/>
    </location>
</feature>
<dbReference type="RefSeq" id="WP_171199062.1">
    <property type="nucleotide sequence ID" value="NZ_JABEND010000003.1"/>
</dbReference>
<dbReference type="SUPFAM" id="SSF161098">
    <property type="entry name" value="MetI-like"/>
    <property type="match status" value="1"/>
</dbReference>
<dbReference type="CDD" id="cd06261">
    <property type="entry name" value="TM_PBP2"/>
    <property type="match status" value="1"/>
</dbReference>
<proteinExistence type="inferred from homology"/>
<dbReference type="GO" id="GO:0005886">
    <property type="term" value="C:plasma membrane"/>
    <property type="evidence" value="ECO:0007669"/>
    <property type="project" value="UniProtKB-SubCell"/>
</dbReference>
<reference evidence="11 12" key="1">
    <citation type="submission" date="2020-05" db="EMBL/GenBank/DDBJ databases">
        <title>Nakamurella sp. DB0629 isolated from air conditioner.</title>
        <authorList>
            <person name="Kim D.H."/>
            <person name="Kim D.-U."/>
        </authorList>
    </citation>
    <scope>NUCLEOTIDE SEQUENCE [LARGE SCALE GENOMIC DNA]</scope>
    <source>
        <strain evidence="11 12">DB0629</strain>
    </source>
</reference>
<evidence type="ECO:0000256" key="3">
    <source>
        <dbReference type="ARBA" id="ARBA00022448"/>
    </source>
</evidence>
<evidence type="ECO:0000313" key="11">
    <source>
        <dbReference type="EMBL" id="NNG35360.1"/>
    </source>
</evidence>
<dbReference type="Proteomes" id="UP000562984">
    <property type="component" value="Unassembled WGS sequence"/>
</dbReference>
<evidence type="ECO:0000256" key="6">
    <source>
        <dbReference type="ARBA" id="ARBA00022989"/>
    </source>
</evidence>
<evidence type="ECO:0000256" key="4">
    <source>
        <dbReference type="ARBA" id="ARBA00022475"/>
    </source>
</evidence>
<keyword evidence="6 8" id="KW-1133">Transmembrane helix</keyword>
<evidence type="ECO:0000256" key="2">
    <source>
        <dbReference type="ARBA" id="ARBA00007069"/>
    </source>
</evidence>
<sequence>MTVLTSQDTSPSPAGPSGSAGDGAGGRNGAGTGARRLRRIGFSALMVSPPVLVVLVFVGIPVVTGIAYALGYTGGPNEMATMLSNSVLRNNGAPTLDVFAKIFDDPLFLKGFWITITVTVVTVVVVTVLAWGIALYARLSGSRWSRILTGIAVVPMFIPVVIGAYAIRNFYLGSGFWGSVWQLLGVQMDPLSYHTSGVIIGQIWTSLPFAVLLISSGVAAVPDALIHAARDAGASMARAVWSVMVPMATVPTVIVATFTGVGVLGSFTVPFMIGATSPTMLGVQMVTTYNAYGLPQDAQAMAVVLFLMAILIGWGYVWAQARQARSSAVMN</sequence>
<evidence type="ECO:0000256" key="9">
    <source>
        <dbReference type="SAM" id="MobiDB-lite"/>
    </source>
</evidence>
<feature type="domain" description="ABC transmembrane type-1" evidence="10">
    <location>
        <begin position="112"/>
        <end position="316"/>
    </location>
</feature>
<feature type="transmembrane region" description="Helical" evidence="8">
    <location>
        <begin position="203"/>
        <end position="226"/>
    </location>
</feature>
<gene>
    <name evidence="11" type="ORF">HKD39_06460</name>
</gene>
<dbReference type="AlphaFoldDB" id="A0A849AA49"/>
<dbReference type="InterPro" id="IPR035906">
    <property type="entry name" value="MetI-like_sf"/>
</dbReference>
<keyword evidence="3 8" id="KW-0813">Transport</keyword>